<evidence type="ECO:0000313" key="4">
    <source>
        <dbReference type="EMBL" id="HBP28030.1"/>
    </source>
</evidence>
<dbReference type="EMBL" id="DOEK01000004">
    <property type="protein sequence ID" value="HBP28030.1"/>
    <property type="molecule type" value="Genomic_DNA"/>
</dbReference>
<feature type="domain" description="HTH araC/xylS-type" evidence="3">
    <location>
        <begin position="1"/>
        <end position="29"/>
    </location>
</feature>
<evidence type="ECO:0000313" key="5">
    <source>
        <dbReference type="Proteomes" id="UP000264036"/>
    </source>
</evidence>
<evidence type="ECO:0000256" key="1">
    <source>
        <dbReference type="ARBA" id="ARBA00023015"/>
    </source>
</evidence>
<dbReference type="InterPro" id="IPR009057">
    <property type="entry name" value="Homeodomain-like_sf"/>
</dbReference>
<dbReference type="Pfam" id="PF00165">
    <property type="entry name" value="HTH_AraC"/>
    <property type="match status" value="1"/>
</dbReference>
<sequence length="29" mass="3136">MNCGFKDVSHFSRAFRAMFGTAPSSIGRG</sequence>
<dbReference type="InterPro" id="IPR018060">
    <property type="entry name" value="HTH_AraC"/>
</dbReference>
<dbReference type="GO" id="GO:0043565">
    <property type="term" value="F:sequence-specific DNA binding"/>
    <property type="evidence" value="ECO:0007669"/>
    <property type="project" value="InterPro"/>
</dbReference>
<dbReference type="SUPFAM" id="SSF46689">
    <property type="entry name" value="Homeodomain-like"/>
    <property type="match status" value="1"/>
</dbReference>
<organism evidence="4 5">
    <name type="scientific">Advenella kashmirensis</name>
    <dbReference type="NCBI Taxonomy" id="310575"/>
    <lineage>
        <taxon>Bacteria</taxon>
        <taxon>Pseudomonadati</taxon>
        <taxon>Pseudomonadota</taxon>
        <taxon>Betaproteobacteria</taxon>
        <taxon>Burkholderiales</taxon>
        <taxon>Alcaligenaceae</taxon>
    </lineage>
</organism>
<protein>
    <recommendedName>
        <fullName evidence="3">HTH araC/xylS-type domain-containing protein</fullName>
    </recommendedName>
</protein>
<evidence type="ECO:0000259" key="3">
    <source>
        <dbReference type="PROSITE" id="PS01124"/>
    </source>
</evidence>
<dbReference type="Gene3D" id="1.10.10.60">
    <property type="entry name" value="Homeodomain-like"/>
    <property type="match status" value="1"/>
</dbReference>
<proteinExistence type="predicted"/>
<gene>
    <name evidence="4" type="ORF">DD666_01275</name>
</gene>
<accession>A0A356LAJ3</accession>
<dbReference type="GO" id="GO:0003700">
    <property type="term" value="F:DNA-binding transcription factor activity"/>
    <property type="evidence" value="ECO:0007669"/>
    <property type="project" value="InterPro"/>
</dbReference>
<dbReference type="AlphaFoldDB" id="A0A356LAJ3"/>
<comment type="caution">
    <text evidence="4">The sequence shown here is derived from an EMBL/GenBank/DDBJ whole genome shotgun (WGS) entry which is preliminary data.</text>
</comment>
<reference evidence="4 5" key="1">
    <citation type="journal article" date="2018" name="Nat. Biotechnol.">
        <title>A standardized bacterial taxonomy based on genome phylogeny substantially revises the tree of life.</title>
        <authorList>
            <person name="Parks D.H."/>
            <person name="Chuvochina M."/>
            <person name="Waite D.W."/>
            <person name="Rinke C."/>
            <person name="Skarshewski A."/>
            <person name="Chaumeil P.A."/>
            <person name="Hugenholtz P."/>
        </authorList>
    </citation>
    <scope>NUCLEOTIDE SEQUENCE [LARGE SCALE GENOMIC DNA]</scope>
    <source>
        <strain evidence="4">UBA10707</strain>
    </source>
</reference>
<evidence type="ECO:0000256" key="2">
    <source>
        <dbReference type="ARBA" id="ARBA00023163"/>
    </source>
</evidence>
<dbReference type="PROSITE" id="PS01124">
    <property type="entry name" value="HTH_ARAC_FAMILY_2"/>
    <property type="match status" value="1"/>
</dbReference>
<name>A0A356LAJ3_9BURK</name>
<keyword evidence="2" id="KW-0804">Transcription</keyword>
<dbReference type="Proteomes" id="UP000264036">
    <property type="component" value="Unassembled WGS sequence"/>
</dbReference>
<keyword evidence="1" id="KW-0805">Transcription regulation</keyword>